<feature type="transmembrane region" description="Helical" evidence="6">
    <location>
        <begin position="201"/>
        <end position="222"/>
    </location>
</feature>
<accession>A0ABX8VH45</accession>
<gene>
    <name evidence="8" type="ORF">K0O64_20325</name>
</gene>
<evidence type="ECO:0000256" key="3">
    <source>
        <dbReference type="ARBA" id="ARBA00022692"/>
    </source>
</evidence>
<feature type="transmembrane region" description="Helical" evidence="6">
    <location>
        <begin position="89"/>
        <end position="109"/>
    </location>
</feature>
<evidence type="ECO:0000256" key="1">
    <source>
        <dbReference type="ARBA" id="ARBA00004141"/>
    </source>
</evidence>
<name>A0ABX8VH45_9MYCO</name>
<feature type="transmembrane region" description="Helical" evidence="6">
    <location>
        <begin position="142"/>
        <end position="160"/>
    </location>
</feature>
<keyword evidence="9" id="KW-1185">Reference proteome</keyword>
<feature type="transmembrane region" description="Helical" evidence="6">
    <location>
        <begin position="229"/>
        <end position="251"/>
    </location>
</feature>
<evidence type="ECO:0000259" key="7">
    <source>
        <dbReference type="Pfam" id="PF00892"/>
    </source>
</evidence>
<feature type="transmembrane region" description="Helical" evidence="6">
    <location>
        <begin position="116"/>
        <end position="136"/>
    </location>
</feature>
<evidence type="ECO:0000313" key="9">
    <source>
        <dbReference type="Proteomes" id="UP000825367"/>
    </source>
</evidence>
<keyword evidence="3 6" id="KW-0812">Transmembrane</keyword>
<comment type="subcellular location">
    <subcellularLocation>
        <location evidence="1">Membrane</location>
        <topology evidence="1">Multi-pass membrane protein</topology>
    </subcellularLocation>
</comment>
<dbReference type="InterPro" id="IPR037185">
    <property type="entry name" value="EmrE-like"/>
</dbReference>
<dbReference type="InterPro" id="IPR050638">
    <property type="entry name" value="AA-Vitamin_Transporters"/>
</dbReference>
<evidence type="ECO:0000256" key="2">
    <source>
        <dbReference type="ARBA" id="ARBA00007362"/>
    </source>
</evidence>
<dbReference type="PANTHER" id="PTHR32322:SF2">
    <property type="entry name" value="EAMA DOMAIN-CONTAINING PROTEIN"/>
    <property type="match status" value="1"/>
</dbReference>
<dbReference type="SUPFAM" id="SSF103481">
    <property type="entry name" value="Multidrug resistance efflux transporter EmrE"/>
    <property type="match status" value="2"/>
</dbReference>
<feature type="transmembrane region" description="Helical" evidence="6">
    <location>
        <begin position="167"/>
        <end position="189"/>
    </location>
</feature>
<sequence length="290" mass="29868">MVFVALAWGSCFVLLEWGARGGSVLWFVTWRACIAGAVLLGLTLVRGRGVRPVTTSSWTLWMLIVALAVLNVVVSFAAMAGSLTGTTTGMAAVLANGQALLVVLPAWWLFGERPSVLELVAVAIGFGGLLLIAVPAGSGRGAWLALLAAGGVTAGALLARRLAGVDILALGAWQFLIGAAMLAGVATAIDGPPRANWSINFVVAVLVLAVGGTALPYVAWFAELRRAPITAVTSWTLLVPVVGVGMSVLILREPVTPEQFIGDATVVAALAIVARSGRQKQNDVTPPSAQ</sequence>
<dbReference type="PANTHER" id="PTHR32322">
    <property type="entry name" value="INNER MEMBRANE TRANSPORTER"/>
    <property type="match status" value="1"/>
</dbReference>
<dbReference type="EMBL" id="CP080333">
    <property type="protein sequence ID" value="QYL15443.1"/>
    <property type="molecule type" value="Genomic_DNA"/>
</dbReference>
<dbReference type="Pfam" id="PF00892">
    <property type="entry name" value="EamA"/>
    <property type="match status" value="2"/>
</dbReference>
<protein>
    <submittedName>
        <fullName evidence="8">DMT family transporter</fullName>
    </submittedName>
</protein>
<feature type="domain" description="EamA" evidence="7">
    <location>
        <begin position="2"/>
        <end position="133"/>
    </location>
</feature>
<dbReference type="RefSeq" id="WP_096312947.1">
    <property type="nucleotide sequence ID" value="NZ_BAAAVX010000030.1"/>
</dbReference>
<organism evidence="8 9">
    <name type="scientific">Mycolicibacterium pallens</name>
    <dbReference type="NCBI Taxonomy" id="370524"/>
    <lineage>
        <taxon>Bacteria</taxon>
        <taxon>Bacillati</taxon>
        <taxon>Actinomycetota</taxon>
        <taxon>Actinomycetes</taxon>
        <taxon>Mycobacteriales</taxon>
        <taxon>Mycobacteriaceae</taxon>
        <taxon>Mycolicibacterium</taxon>
    </lineage>
</organism>
<feature type="transmembrane region" description="Helical" evidence="6">
    <location>
        <begin position="58"/>
        <end position="83"/>
    </location>
</feature>
<feature type="transmembrane region" description="Helical" evidence="6">
    <location>
        <begin position="28"/>
        <end position="46"/>
    </location>
</feature>
<proteinExistence type="inferred from homology"/>
<feature type="domain" description="EamA" evidence="7">
    <location>
        <begin position="140"/>
        <end position="273"/>
    </location>
</feature>
<keyword evidence="5 6" id="KW-0472">Membrane</keyword>
<reference evidence="8 9" key="1">
    <citation type="submission" date="2021-07" db="EMBL/GenBank/DDBJ databases">
        <title>Whole genome sequencing of non-tuberculosis mycobacteria type-strains.</title>
        <authorList>
            <person name="Igarashi Y."/>
            <person name="Osugi A."/>
            <person name="Mitarai S."/>
        </authorList>
    </citation>
    <scope>NUCLEOTIDE SEQUENCE [LARGE SCALE GENOMIC DNA]</scope>
    <source>
        <strain evidence="8 9">JCM 16370</strain>
    </source>
</reference>
<keyword evidence="4 6" id="KW-1133">Transmembrane helix</keyword>
<evidence type="ECO:0000256" key="4">
    <source>
        <dbReference type="ARBA" id="ARBA00022989"/>
    </source>
</evidence>
<dbReference type="Proteomes" id="UP000825367">
    <property type="component" value="Chromosome"/>
</dbReference>
<comment type="similarity">
    <text evidence="2">Belongs to the EamA transporter family.</text>
</comment>
<evidence type="ECO:0000256" key="5">
    <source>
        <dbReference type="ARBA" id="ARBA00023136"/>
    </source>
</evidence>
<evidence type="ECO:0000313" key="8">
    <source>
        <dbReference type="EMBL" id="QYL15443.1"/>
    </source>
</evidence>
<dbReference type="InterPro" id="IPR000620">
    <property type="entry name" value="EamA_dom"/>
</dbReference>
<evidence type="ECO:0000256" key="6">
    <source>
        <dbReference type="SAM" id="Phobius"/>
    </source>
</evidence>